<evidence type="ECO:0000313" key="1">
    <source>
        <dbReference type="EMBL" id="QPJ84744.1"/>
    </source>
</evidence>
<keyword evidence="1" id="KW-0418">Kinase</keyword>
<reference evidence="1" key="1">
    <citation type="submission" date="2020-04" db="EMBL/GenBank/DDBJ databases">
        <title>A novel bacterium ('Candidatus Sarcina troglodytae' sp. nov.) linked to a protracted, uniformly lethal epizootic among sanctuary western chimpanzees (Pan troglodytes verus) in Sierra Leone.</title>
        <authorList>
            <person name="Owens L.A."/>
            <person name="Colitti B."/>
            <person name="Hirji I."/>
            <person name="Pizaro A."/>
            <person name="Jaffe J.E."/>
            <person name="Moittie S."/>
            <person name="Bishop-Lilly K.A."/>
            <person name="Estrella L.A."/>
            <person name="Voegtly L.J."/>
            <person name="Kuhn J.H."/>
            <person name="Suen G."/>
            <person name="Deblois C.L."/>
            <person name="Dunn C."/>
            <person name="Juan-Salles C."/>
            <person name="Goldberg T.L."/>
        </authorList>
    </citation>
    <scope>NUCLEOTIDE SEQUENCE</scope>
    <source>
        <strain evidence="1">JB2</strain>
    </source>
</reference>
<dbReference type="EMBL" id="CP051754">
    <property type="protein sequence ID" value="QPJ84744.1"/>
    <property type="molecule type" value="Genomic_DNA"/>
</dbReference>
<keyword evidence="2" id="KW-1185">Reference proteome</keyword>
<dbReference type="Proteomes" id="UP000594603">
    <property type="component" value="Chromosome"/>
</dbReference>
<proteinExistence type="predicted"/>
<sequence>MFIVEKKPMSMAAESYRTLRTNIEYSAFNESLKTIVVTSSEPGEGKTTTAGNLALSLAQNEKKVLLMDCDLRRGSIHKRFVISNGMGVSEVIVGKASIDSVIRNISKNLDVITTGNLPPNPSEMLGSKNMKSLIKQLRPIYDYIIFDTPPVLAVTDAQILSTKVDGTILVVKAKKTKKDNVINAKKLLDKVKANVIGTVFNGVEESKNNYFHYHENENKKHKKSKKKKVMSLGKALG</sequence>
<accession>A0ACD1BBF9</accession>
<name>A0ACD1BBF9_9CLOT</name>
<keyword evidence="1" id="KW-0808">Transferase</keyword>
<protein>
    <submittedName>
        <fullName evidence="1">CpsD/CapB family tyrosine-protein kinase</fullName>
    </submittedName>
</protein>
<gene>
    <name evidence="1" type="ORF">HH195_01970</name>
</gene>
<organism evidence="1 2">
    <name type="scientific">Candidatus Sarcina troglodytae</name>
    <dbReference type="NCBI Taxonomy" id="2726954"/>
    <lineage>
        <taxon>Bacteria</taxon>
        <taxon>Bacillati</taxon>
        <taxon>Bacillota</taxon>
        <taxon>Clostridia</taxon>
        <taxon>Eubacteriales</taxon>
        <taxon>Clostridiaceae</taxon>
        <taxon>Sarcina</taxon>
    </lineage>
</organism>
<evidence type="ECO:0000313" key="2">
    <source>
        <dbReference type="Proteomes" id="UP000594603"/>
    </source>
</evidence>